<feature type="domain" description="AB hydrolase-1" evidence="1">
    <location>
        <begin position="30"/>
        <end position="156"/>
    </location>
</feature>
<dbReference type="GO" id="GO:0017171">
    <property type="term" value="F:serine hydrolase activity"/>
    <property type="evidence" value="ECO:0007669"/>
    <property type="project" value="TreeGrafter"/>
</dbReference>
<dbReference type="InterPro" id="IPR000073">
    <property type="entry name" value="AB_hydrolase_1"/>
</dbReference>
<name>A0A1C6T6Y6_9ACTN</name>
<organism evidence="2 3">
    <name type="scientific">Micromonospora pallida</name>
    <dbReference type="NCBI Taxonomy" id="145854"/>
    <lineage>
        <taxon>Bacteria</taxon>
        <taxon>Bacillati</taxon>
        <taxon>Actinomycetota</taxon>
        <taxon>Actinomycetes</taxon>
        <taxon>Micromonosporales</taxon>
        <taxon>Micromonosporaceae</taxon>
        <taxon>Micromonospora</taxon>
    </lineage>
</organism>
<dbReference type="Proteomes" id="UP000198959">
    <property type="component" value="Unassembled WGS sequence"/>
</dbReference>
<dbReference type="PANTHER" id="PTHR46331:SF2">
    <property type="entry name" value="VALACYCLOVIR HYDROLASE"/>
    <property type="match status" value="1"/>
</dbReference>
<dbReference type="RefSeq" id="WP_091647443.1">
    <property type="nucleotide sequence ID" value="NZ_FMHW01000002.1"/>
</dbReference>
<dbReference type="OrthoDB" id="3210164at2"/>
<dbReference type="AlphaFoldDB" id="A0A1C6T6Y6"/>
<dbReference type="EMBL" id="FMHW01000002">
    <property type="protein sequence ID" value="SCL37580.1"/>
    <property type="molecule type" value="Genomic_DNA"/>
</dbReference>
<sequence>MSPTATTSATVGTLRVADATLHYEVRGQGPLVVLVGAPMDAAAFVPLADLLAVDHTVLTTDPRGIHRSRVDDPDRDSTPEMRADDLSRLVAHLDAGPAVVLGSSGGAVSALAFAQAHPGQVHTVIAHEPPLDELLDDREELRARTEEMVATYLAGDPVGAWRQFLAVANIQLPEEVTEAMFGGERDPQAVADEHFQYAHMLIPTTRWQPDLAALRASATRIVVGIGEESTGQLCDRTSRALAAGLGLAPTMFPGDHIGFVDAPERFAVRLREVLGEG</sequence>
<dbReference type="Pfam" id="PF00561">
    <property type="entry name" value="Abhydrolase_1"/>
    <property type="match status" value="1"/>
</dbReference>
<dbReference type="SUPFAM" id="SSF53474">
    <property type="entry name" value="alpha/beta-Hydrolases"/>
    <property type="match status" value="1"/>
</dbReference>
<protein>
    <submittedName>
        <fullName evidence="2">Pimeloyl-ACP methyl ester carboxylesterase</fullName>
    </submittedName>
</protein>
<accession>A0A1C6T6Y6</accession>
<dbReference type="Gene3D" id="3.40.50.1820">
    <property type="entry name" value="alpha/beta hydrolase"/>
    <property type="match status" value="1"/>
</dbReference>
<reference evidence="3" key="1">
    <citation type="submission" date="2016-06" db="EMBL/GenBank/DDBJ databases">
        <authorList>
            <person name="Varghese N."/>
            <person name="Submissions Spin"/>
        </authorList>
    </citation>
    <scope>NUCLEOTIDE SEQUENCE [LARGE SCALE GENOMIC DNA]</scope>
    <source>
        <strain evidence="3">DSM 43817</strain>
    </source>
</reference>
<keyword evidence="3" id="KW-1185">Reference proteome</keyword>
<gene>
    <name evidence="2" type="ORF">GA0074692_4716</name>
</gene>
<dbReference type="InterPro" id="IPR029058">
    <property type="entry name" value="AB_hydrolase_fold"/>
</dbReference>
<dbReference type="PANTHER" id="PTHR46331">
    <property type="entry name" value="VALACYCLOVIR HYDROLASE"/>
    <property type="match status" value="1"/>
</dbReference>
<dbReference type="STRING" id="145854.GA0074692_4716"/>
<evidence type="ECO:0000313" key="3">
    <source>
        <dbReference type="Proteomes" id="UP000198959"/>
    </source>
</evidence>
<proteinExistence type="predicted"/>
<evidence type="ECO:0000259" key="1">
    <source>
        <dbReference type="Pfam" id="PF00561"/>
    </source>
</evidence>
<evidence type="ECO:0000313" key="2">
    <source>
        <dbReference type="EMBL" id="SCL37580.1"/>
    </source>
</evidence>